<evidence type="ECO:0000313" key="2">
    <source>
        <dbReference type="EMBL" id="QOS38931.1"/>
    </source>
</evidence>
<dbReference type="EMBL" id="CP031517">
    <property type="protein sequence ID" value="QOS38931.1"/>
    <property type="molecule type" value="Genomic_DNA"/>
</dbReference>
<gene>
    <name evidence="2" type="ORF">DYE49_00050</name>
</gene>
<keyword evidence="1" id="KW-0472">Membrane</keyword>
<evidence type="ECO:0000313" key="3">
    <source>
        <dbReference type="Proteomes" id="UP000593591"/>
    </source>
</evidence>
<sequence>MVELKYVKRRKIRKRAGIIALVSSMGLTTLGIVAFLGRNVGTFTVALSSQEVELSLSREYPLKERTTFLYIDYVPTFEQYTYDNLMGTSLGDAVLDNDAYDYDMDGAANYDGSTNQMTSLNFFKYTFYVTNVGVVNAGYRIKFNLMDDTVSTDGTNRFLSDTLRVMIYENDAESDEHAKTIYAKAPEGGRKDLDGSTVAKEYVSTAADDVSKRKPWYGFAEDFEDYKDGSGGTVATLTVDNLVVDRSIRYTMVAWLEGEDLSDLSSHAPEGATIKLGVQVNAYENKL</sequence>
<accession>A0A7M1XJI5</accession>
<name>A0A7M1XJI5_9SPIR</name>
<protein>
    <submittedName>
        <fullName evidence="2">Uncharacterized protein</fullName>
    </submittedName>
</protein>
<proteinExistence type="predicted"/>
<keyword evidence="1" id="KW-1133">Transmembrane helix</keyword>
<dbReference type="KEGG" id="trc:DYE49_00050"/>
<keyword evidence="1" id="KW-0812">Transmembrane</keyword>
<organism evidence="2 3">
    <name type="scientific">Treponema rectale</name>
    <dbReference type="NCBI Taxonomy" id="744512"/>
    <lineage>
        <taxon>Bacteria</taxon>
        <taxon>Pseudomonadati</taxon>
        <taxon>Spirochaetota</taxon>
        <taxon>Spirochaetia</taxon>
        <taxon>Spirochaetales</taxon>
        <taxon>Treponemataceae</taxon>
        <taxon>Treponema</taxon>
    </lineage>
</organism>
<reference evidence="2 3" key="1">
    <citation type="submission" date="2018-08" db="EMBL/GenBank/DDBJ databases">
        <title>The first complete genome of Treponema rectale (CHPAT), a commensal spirochete of the bovine rectum.</title>
        <authorList>
            <person name="Staton G.J."/>
            <person name="Clegg S.R."/>
            <person name="Carter S.D."/>
            <person name="Radford A.D."/>
            <person name="Darby A."/>
            <person name="Hall N."/>
            <person name="Birtles R.J."/>
            <person name="Evans N.J."/>
        </authorList>
    </citation>
    <scope>NUCLEOTIDE SEQUENCE [LARGE SCALE GENOMIC DNA]</scope>
    <source>
        <strain evidence="2 3">CHPA</strain>
    </source>
</reference>
<dbReference type="AlphaFoldDB" id="A0A7M1XJI5"/>
<dbReference type="Proteomes" id="UP000593591">
    <property type="component" value="Chromosome"/>
</dbReference>
<feature type="transmembrane region" description="Helical" evidence="1">
    <location>
        <begin position="16"/>
        <end position="37"/>
    </location>
</feature>
<evidence type="ECO:0000256" key="1">
    <source>
        <dbReference type="SAM" id="Phobius"/>
    </source>
</evidence>